<dbReference type="InterPro" id="IPR013096">
    <property type="entry name" value="Cupin_2"/>
</dbReference>
<name>A0ABD5YM26_9EURY</name>
<evidence type="ECO:0000313" key="2">
    <source>
        <dbReference type="EMBL" id="MFC7189982.1"/>
    </source>
</evidence>
<dbReference type="Proteomes" id="UP001596417">
    <property type="component" value="Unassembled WGS sequence"/>
</dbReference>
<dbReference type="EMBL" id="JBHTAX010000001">
    <property type="protein sequence ID" value="MFC7189982.1"/>
    <property type="molecule type" value="Genomic_DNA"/>
</dbReference>
<evidence type="ECO:0000259" key="1">
    <source>
        <dbReference type="Pfam" id="PF07883"/>
    </source>
</evidence>
<keyword evidence="3" id="KW-1185">Reference proteome</keyword>
<dbReference type="InterPro" id="IPR014710">
    <property type="entry name" value="RmlC-like_jellyroll"/>
</dbReference>
<dbReference type="RefSeq" id="WP_248906384.1">
    <property type="nucleotide sequence ID" value="NZ_CP109979.1"/>
</dbReference>
<dbReference type="Gene3D" id="2.60.120.10">
    <property type="entry name" value="Jelly Rolls"/>
    <property type="match status" value="1"/>
</dbReference>
<sequence length="129" mass="14141">MNTEFSIVDPHDVPTESFNTCDVSHRKLTETLGCTEMRVNQVIVEPGEITTPHAHEGQEEVFVALTDGQIAIEDEVHDVPAGGIVRVAPEASRNFLNKTDDTTHVWLAFGAPPVGTIEDFGAYVIPDRE</sequence>
<reference evidence="2 3" key="1">
    <citation type="journal article" date="2019" name="Int. J. Syst. Evol. Microbiol.">
        <title>The Global Catalogue of Microorganisms (GCM) 10K type strain sequencing project: providing services to taxonomists for standard genome sequencing and annotation.</title>
        <authorList>
            <consortium name="The Broad Institute Genomics Platform"/>
            <consortium name="The Broad Institute Genome Sequencing Center for Infectious Disease"/>
            <person name="Wu L."/>
            <person name="Ma J."/>
        </authorList>
    </citation>
    <scope>NUCLEOTIDE SEQUENCE [LARGE SCALE GENOMIC DNA]</scope>
    <source>
        <strain evidence="2 3">RDMS1</strain>
    </source>
</reference>
<evidence type="ECO:0000313" key="3">
    <source>
        <dbReference type="Proteomes" id="UP001596417"/>
    </source>
</evidence>
<organism evidence="2 3">
    <name type="scientific">Halocatena marina</name>
    <dbReference type="NCBI Taxonomy" id="2934937"/>
    <lineage>
        <taxon>Archaea</taxon>
        <taxon>Methanobacteriati</taxon>
        <taxon>Methanobacteriota</taxon>
        <taxon>Stenosarchaea group</taxon>
        <taxon>Halobacteria</taxon>
        <taxon>Halobacteriales</taxon>
        <taxon>Natronomonadaceae</taxon>
        <taxon>Halocatena</taxon>
    </lineage>
</organism>
<dbReference type="InterPro" id="IPR011051">
    <property type="entry name" value="RmlC_Cupin_sf"/>
</dbReference>
<dbReference type="SUPFAM" id="SSF51182">
    <property type="entry name" value="RmlC-like cupins"/>
    <property type="match status" value="1"/>
</dbReference>
<dbReference type="GeneID" id="76199550"/>
<protein>
    <submittedName>
        <fullName evidence="2">Cupin domain-containing protein</fullName>
    </submittedName>
</protein>
<accession>A0ABD5YM26</accession>
<proteinExistence type="predicted"/>
<dbReference type="Pfam" id="PF07883">
    <property type="entry name" value="Cupin_2"/>
    <property type="match status" value="1"/>
</dbReference>
<feature type="domain" description="Cupin type-2" evidence="1">
    <location>
        <begin position="42"/>
        <end position="105"/>
    </location>
</feature>
<comment type="caution">
    <text evidence="2">The sequence shown here is derived from an EMBL/GenBank/DDBJ whole genome shotgun (WGS) entry which is preliminary data.</text>
</comment>
<gene>
    <name evidence="2" type="ORF">ACFQL7_09005</name>
</gene>
<dbReference type="AlphaFoldDB" id="A0ABD5YM26"/>